<protein>
    <submittedName>
        <fullName evidence="1">Uncharacterized protein</fullName>
    </submittedName>
</protein>
<dbReference type="Proteomes" id="UP000017836">
    <property type="component" value="Unassembled WGS sequence"/>
</dbReference>
<dbReference type="PANTHER" id="PTHR31170">
    <property type="entry name" value="BNAC04G53230D PROTEIN"/>
    <property type="match status" value="1"/>
</dbReference>
<accession>W1PPW9</accession>
<dbReference type="PANTHER" id="PTHR31170:SF18">
    <property type="entry name" value="(WILD MALAYSIAN BANANA) HYPOTHETICAL PROTEIN"/>
    <property type="match status" value="1"/>
</dbReference>
<dbReference type="Gramene" id="ERN09849">
    <property type="protein sequence ID" value="ERN09849"/>
    <property type="gene ID" value="AMTR_s00013p00068990"/>
</dbReference>
<evidence type="ECO:0000313" key="2">
    <source>
        <dbReference type="Proteomes" id="UP000017836"/>
    </source>
</evidence>
<organism evidence="1 2">
    <name type="scientific">Amborella trichopoda</name>
    <dbReference type="NCBI Taxonomy" id="13333"/>
    <lineage>
        <taxon>Eukaryota</taxon>
        <taxon>Viridiplantae</taxon>
        <taxon>Streptophyta</taxon>
        <taxon>Embryophyta</taxon>
        <taxon>Tracheophyta</taxon>
        <taxon>Spermatophyta</taxon>
        <taxon>Magnoliopsida</taxon>
        <taxon>Amborellales</taxon>
        <taxon>Amborellaceae</taxon>
        <taxon>Amborella</taxon>
    </lineage>
</organism>
<evidence type="ECO:0000313" key="1">
    <source>
        <dbReference type="EMBL" id="ERN09849.1"/>
    </source>
</evidence>
<dbReference type="EMBL" id="KI392979">
    <property type="protein sequence ID" value="ERN09849.1"/>
    <property type="molecule type" value="Genomic_DNA"/>
</dbReference>
<dbReference type="eggNOG" id="ENOG502QR4P">
    <property type="taxonomic scope" value="Eukaryota"/>
</dbReference>
<dbReference type="InterPro" id="IPR004158">
    <property type="entry name" value="DUF247_pln"/>
</dbReference>
<proteinExistence type="predicted"/>
<dbReference type="HOGENOM" id="CLU_020188_2_0_1"/>
<dbReference type="Pfam" id="PF03140">
    <property type="entry name" value="DUF247"/>
    <property type="match status" value="1"/>
</dbReference>
<sequence length="315" mass="37344">MWPKTRRTGKLTKGAFTPLLISFGPFHHGNSRYRGMEIHKARALHRFLDRRQKPREYFENALRKVEHKLWACYDWPPDFACLDQAKFLEIMLLDGCFLLEFLREDEENDPIFGKKKAEYMYQVFNDMLLLENQIPQLVLETLLEQSPRGLYDAIKGLERLYHMDEAQGKIMLEGFKEMGALHWLDKERQTKWEGIKGPEGLKEKPRFFKRMWEWIKRLCGVPLVPEEQSKENERETQFFIKRLTATNLDEAGVNLKTRRTRAFKDVSFSHGVLRMPALFVDDHTGSELLNCMAFEQLQVGTETMVCSYMWPLWRN</sequence>
<name>W1PPW9_AMBTC</name>
<keyword evidence="2" id="KW-1185">Reference proteome</keyword>
<reference evidence="2" key="1">
    <citation type="journal article" date="2013" name="Science">
        <title>The Amborella genome and the evolution of flowering plants.</title>
        <authorList>
            <consortium name="Amborella Genome Project"/>
        </authorList>
    </citation>
    <scope>NUCLEOTIDE SEQUENCE [LARGE SCALE GENOMIC DNA]</scope>
</reference>
<gene>
    <name evidence="1" type="ORF">AMTR_s00013p00068990</name>
</gene>
<dbReference type="AlphaFoldDB" id="W1PPW9"/>